<accession>A0A1T4Y9R3</accession>
<dbReference type="PROSITE" id="PS00398">
    <property type="entry name" value="RECOMBINASES_2"/>
    <property type="match status" value="1"/>
</dbReference>
<dbReference type="STRING" id="1147123.SAMN05443428_1302"/>
<dbReference type="PANTHER" id="PTHR30461">
    <property type="entry name" value="DNA-INVERTASE FROM LAMBDOID PROPHAGE"/>
    <property type="match status" value="1"/>
</dbReference>
<dbReference type="InterPro" id="IPR036162">
    <property type="entry name" value="Resolvase-like_N_sf"/>
</dbReference>
<evidence type="ECO:0000259" key="6">
    <source>
        <dbReference type="PROSITE" id="PS51736"/>
    </source>
</evidence>
<protein>
    <submittedName>
        <fullName evidence="7">Site-specific DNA recombinase</fullName>
    </submittedName>
</protein>
<organism evidence="7 8">
    <name type="scientific">Caloramator quimbayensis</name>
    <dbReference type="NCBI Taxonomy" id="1147123"/>
    <lineage>
        <taxon>Bacteria</taxon>
        <taxon>Bacillati</taxon>
        <taxon>Bacillota</taxon>
        <taxon>Clostridia</taxon>
        <taxon>Eubacteriales</taxon>
        <taxon>Clostridiaceae</taxon>
        <taxon>Caloramator</taxon>
    </lineage>
</organism>
<dbReference type="SMART" id="SM00857">
    <property type="entry name" value="Resolvase"/>
    <property type="match status" value="1"/>
</dbReference>
<evidence type="ECO:0000313" key="8">
    <source>
        <dbReference type="Proteomes" id="UP000190105"/>
    </source>
</evidence>
<keyword evidence="2" id="KW-0229">DNA integration</keyword>
<gene>
    <name evidence="7" type="ORF">SAMN05443428_1302</name>
</gene>
<proteinExistence type="inferred from homology"/>
<dbReference type="Pfam" id="PF00239">
    <property type="entry name" value="Resolvase"/>
    <property type="match status" value="1"/>
</dbReference>
<dbReference type="PANTHER" id="PTHR30461:SF26">
    <property type="entry name" value="RESOLVASE HOMOLOG YNEB"/>
    <property type="match status" value="1"/>
</dbReference>
<evidence type="ECO:0000256" key="5">
    <source>
        <dbReference type="PIRSR" id="PIRSR606118-50"/>
    </source>
</evidence>
<comment type="similarity">
    <text evidence="1">Belongs to the site-specific recombinase resolvase family.</text>
</comment>
<dbReference type="OrthoDB" id="9797501at2"/>
<dbReference type="GO" id="GO:0000150">
    <property type="term" value="F:DNA strand exchange activity"/>
    <property type="evidence" value="ECO:0007669"/>
    <property type="project" value="InterPro"/>
</dbReference>
<keyword evidence="8" id="KW-1185">Reference proteome</keyword>
<feature type="active site" description="O-(5'-phospho-DNA)-serine intermediate" evidence="5">
    <location>
        <position position="10"/>
    </location>
</feature>
<keyword evidence="4" id="KW-0233">DNA recombination</keyword>
<dbReference type="InterPro" id="IPR006118">
    <property type="entry name" value="Recombinase_CS"/>
</dbReference>
<dbReference type="AlphaFoldDB" id="A0A1T4Y9R3"/>
<evidence type="ECO:0000256" key="4">
    <source>
        <dbReference type="ARBA" id="ARBA00023172"/>
    </source>
</evidence>
<dbReference type="EMBL" id="FUYH01000030">
    <property type="protein sequence ID" value="SKA98557.1"/>
    <property type="molecule type" value="Genomic_DNA"/>
</dbReference>
<dbReference type="InterPro" id="IPR006119">
    <property type="entry name" value="Resolv_N"/>
</dbReference>
<reference evidence="8" key="1">
    <citation type="submission" date="2017-02" db="EMBL/GenBank/DDBJ databases">
        <authorList>
            <person name="Varghese N."/>
            <person name="Submissions S."/>
        </authorList>
    </citation>
    <scope>NUCLEOTIDE SEQUENCE [LARGE SCALE GENOMIC DNA]</scope>
    <source>
        <strain evidence="8">USBA 833</strain>
    </source>
</reference>
<keyword evidence="3" id="KW-0238">DNA-binding</keyword>
<sequence>MARYAYARVSDKEQHSDRQVTNIKKYYPDIQDENIFIDKITGKTYDRPEYSVLTKRILRAGDEIIFSELDRVGRTKAGIKDELEFLKKKGVKVRALDIPSTLYDAEGKEQDLILDLVTTILIEVYSTLAQQELERKEYRQRQGIEEAKKRGVYKGRKPIDVNMTKFADIYKRWKSGELKTVEARTLSGLKNNTFYRTVERYEEQYKLGKYASEAI</sequence>
<dbReference type="GO" id="GO:0003677">
    <property type="term" value="F:DNA binding"/>
    <property type="evidence" value="ECO:0007669"/>
    <property type="project" value="UniProtKB-KW"/>
</dbReference>
<dbReference type="SUPFAM" id="SSF53041">
    <property type="entry name" value="Resolvase-like"/>
    <property type="match status" value="1"/>
</dbReference>
<dbReference type="RefSeq" id="WP_078697573.1">
    <property type="nucleotide sequence ID" value="NZ_FUYH01000030.1"/>
</dbReference>
<dbReference type="Gene3D" id="3.40.50.1390">
    <property type="entry name" value="Resolvase, N-terminal catalytic domain"/>
    <property type="match status" value="1"/>
</dbReference>
<dbReference type="Proteomes" id="UP000190105">
    <property type="component" value="Unassembled WGS sequence"/>
</dbReference>
<evidence type="ECO:0000256" key="2">
    <source>
        <dbReference type="ARBA" id="ARBA00022908"/>
    </source>
</evidence>
<name>A0A1T4Y9R3_9CLOT</name>
<dbReference type="PROSITE" id="PS51736">
    <property type="entry name" value="RECOMBINASES_3"/>
    <property type="match status" value="1"/>
</dbReference>
<dbReference type="CDD" id="cd03768">
    <property type="entry name" value="SR_ResInv"/>
    <property type="match status" value="1"/>
</dbReference>
<dbReference type="GO" id="GO:0015074">
    <property type="term" value="P:DNA integration"/>
    <property type="evidence" value="ECO:0007669"/>
    <property type="project" value="UniProtKB-KW"/>
</dbReference>
<dbReference type="InterPro" id="IPR050639">
    <property type="entry name" value="SSR_resolvase"/>
</dbReference>
<evidence type="ECO:0000313" key="7">
    <source>
        <dbReference type="EMBL" id="SKA98557.1"/>
    </source>
</evidence>
<feature type="domain" description="Resolvase/invertase-type recombinase catalytic" evidence="6">
    <location>
        <begin position="2"/>
        <end position="151"/>
    </location>
</feature>
<evidence type="ECO:0000256" key="3">
    <source>
        <dbReference type="ARBA" id="ARBA00023125"/>
    </source>
</evidence>
<evidence type="ECO:0000256" key="1">
    <source>
        <dbReference type="ARBA" id="ARBA00009913"/>
    </source>
</evidence>